<dbReference type="RefSeq" id="WP_379537524.1">
    <property type="nucleotide sequence ID" value="NZ_JBHSDR010000003.1"/>
</dbReference>
<evidence type="ECO:0000313" key="4">
    <source>
        <dbReference type="EMBL" id="MFC4294054.1"/>
    </source>
</evidence>
<feature type="active site" description="Proton donor/acceptor" evidence="2">
    <location>
        <position position="349"/>
    </location>
</feature>
<dbReference type="InterPro" id="IPR000834">
    <property type="entry name" value="Peptidase_M14"/>
</dbReference>
<dbReference type="Proteomes" id="UP001595828">
    <property type="component" value="Unassembled WGS sequence"/>
</dbReference>
<comment type="cofactor">
    <cofactor evidence="1">
        <name>Zn(2+)</name>
        <dbReference type="ChEBI" id="CHEBI:29105"/>
    </cofactor>
</comment>
<dbReference type="GO" id="GO:0004180">
    <property type="term" value="F:carboxypeptidase activity"/>
    <property type="evidence" value="ECO:0007669"/>
    <property type="project" value="UniProtKB-KW"/>
</dbReference>
<evidence type="ECO:0000259" key="3">
    <source>
        <dbReference type="PROSITE" id="PS52035"/>
    </source>
</evidence>
<dbReference type="InterPro" id="IPR050821">
    <property type="entry name" value="Cytosolic_carboxypeptidase"/>
</dbReference>
<proteinExistence type="inferred from homology"/>
<sequence length="389" mass="43108">MNAPSNIAAPIVIDAAFDAGNIEVLSLDGCEARLAIRKDRESEFAQWFYFRVTGAAGRKLTLRITGLEKSAYPQGWPGYRACYSEDREFWARADSAWDKDADGGTLTITCTPKGDIAWFAYFAPYSMEQHHNLVTEAALAEGVSHRVLGHSLEGQPIDCLELGEGDRQVWIYARQHPGETMAEWWMEGALALLTDASDPVARVLRAACRFHLVPNCNPDGSRRGHLRTNYAGVNLNREWAEPSLERSPEVLAIRNAMDATGVHFAMDVHGDEAIPAVFMAGFEGIPSWTPEQGAAYDRYQEILERRTPDFQRKLGYGTTPKGKANLTMSTNQLAERFGASHGCVSMTLEMPFKDNAGLPDAEQGWSPERSRLLARDCLAALAEWLRPGD</sequence>
<dbReference type="SUPFAM" id="SSF53187">
    <property type="entry name" value="Zn-dependent exopeptidases"/>
    <property type="match status" value="1"/>
</dbReference>
<dbReference type="PROSITE" id="PS52035">
    <property type="entry name" value="PEPTIDASE_M14"/>
    <property type="match status" value="1"/>
</dbReference>
<evidence type="ECO:0000256" key="2">
    <source>
        <dbReference type="PROSITE-ProRule" id="PRU01379"/>
    </source>
</evidence>
<name>A0ABV8RLC1_9SPHN</name>
<comment type="caution">
    <text evidence="4">The sequence shown here is derived from an EMBL/GenBank/DDBJ whole genome shotgun (WGS) entry which is preliminary data.</text>
</comment>
<dbReference type="Pfam" id="PF18027">
    <property type="entry name" value="Pepdidase_M14_N"/>
    <property type="match status" value="1"/>
</dbReference>
<keyword evidence="4" id="KW-0645">Protease</keyword>
<gene>
    <name evidence="4" type="ORF">ACFO0A_03155</name>
</gene>
<comment type="similarity">
    <text evidence="2">Belongs to the peptidase M14 family.</text>
</comment>
<feature type="domain" description="Peptidase M14" evidence="3">
    <location>
        <begin position="123"/>
        <end position="385"/>
    </location>
</feature>
<protein>
    <submittedName>
        <fullName evidence="4">M14-type cytosolic carboxypeptidase</fullName>
    </submittedName>
</protein>
<dbReference type="EMBL" id="JBHSDR010000003">
    <property type="protein sequence ID" value="MFC4294054.1"/>
    <property type="molecule type" value="Genomic_DNA"/>
</dbReference>
<organism evidence="4 5">
    <name type="scientific">Novosphingobium tardum</name>
    <dbReference type="NCBI Taxonomy" id="1538021"/>
    <lineage>
        <taxon>Bacteria</taxon>
        <taxon>Pseudomonadati</taxon>
        <taxon>Pseudomonadota</taxon>
        <taxon>Alphaproteobacteria</taxon>
        <taxon>Sphingomonadales</taxon>
        <taxon>Sphingomonadaceae</taxon>
        <taxon>Novosphingobium</taxon>
    </lineage>
</organism>
<dbReference type="Gene3D" id="2.60.40.3120">
    <property type="match status" value="1"/>
</dbReference>
<accession>A0ABV8RLC1</accession>
<dbReference type="Gene3D" id="3.40.630.10">
    <property type="entry name" value="Zn peptidases"/>
    <property type="match status" value="1"/>
</dbReference>
<evidence type="ECO:0000313" key="5">
    <source>
        <dbReference type="Proteomes" id="UP001595828"/>
    </source>
</evidence>
<keyword evidence="4" id="KW-0121">Carboxypeptidase</keyword>
<keyword evidence="4" id="KW-0378">Hydrolase</keyword>
<keyword evidence="5" id="KW-1185">Reference proteome</keyword>
<evidence type="ECO:0000256" key="1">
    <source>
        <dbReference type="ARBA" id="ARBA00001947"/>
    </source>
</evidence>
<dbReference type="PANTHER" id="PTHR12756">
    <property type="entry name" value="CYTOSOLIC CARBOXYPEPTIDASE"/>
    <property type="match status" value="1"/>
</dbReference>
<dbReference type="PANTHER" id="PTHR12756:SF11">
    <property type="entry name" value="CYTOSOLIC CARBOXYPEPTIDASE 1"/>
    <property type="match status" value="1"/>
</dbReference>
<reference evidence="5" key="1">
    <citation type="journal article" date="2019" name="Int. J. Syst. Evol. Microbiol.">
        <title>The Global Catalogue of Microorganisms (GCM) 10K type strain sequencing project: providing services to taxonomists for standard genome sequencing and annotation.</title>
        <authorList>
            <consortium name="The Broad Institute Genomics Platform"/>
            <consortium name="The Broad Institute Genome Sequencing Center for Infectious Disease"/>
            <person name="Wu L."/>
            <person name="Ma J."/>
        </authorList>
    </citation>
    <scope>NUCLEOTIDE SEQUENCE [LARGE SCALE GENOMIC DNA]</scope>
    <source>
        <strain evidence="5">CGMCC 1.12989</strain>
    </source>
</reference>
<dbReference type="CDD" id="cd06234">
    <property type="entry name" value="M14_PaCCP-like"/>
    <property type="match status" value="1"/>
</dbReference>
<dbReference type="Pfam" id="PF00246">
    <property type="entry name" value="Peptidase_M14"/>
    <property type="match status" value="1"/>
</dbReference>
<dbReference type="InterPro" id="IPR040626">
    <property type="entry name" value="Pepdidase_M14_N"/>
</dbReference>